<reference evidence="3" key="1">
    <citation type="submission" date="2016-03" db="EMBL/GenBank/DDBJ databases">
        <title>Complete genome sequence of the type strain Actinoalloteichus hymeniacidonis DSM 45092.</title>
        <authorList>
            <person name="Schaffert L."/>
            <person name="Albersmeier A."/>
            <person name="Winkler A."/>
            <person name="Kalinowski J."/>
            <person name="Zotchev S."/>
            <person name="Ruckert C."/>
        </authorList>
    </citation>
    <scope>NUCLEOTIDE SEQUENCE [LARGE SCALE GENOMIC DNA]</scope>
    <source>
        <strain evidence="3">HPA177(T) (DSM 45092(T))</strain>
    </source>
</reference>
<evidence type="ECO:0000313" key="3">
    <source>
        <dbReference type="Proteomes" id="UP000095210"/>
    </source>
</evidence>
<dbReference type="AlphaFoldDB" id="A0AAC9HNP1"/>
<dbReference type="Proteomes" id="UP000095210">
    <property type="component" value="Chromosome"/>
</dbReference>
<evidence type="ECO:0000256" key="1">
    <source>
        <dbReference type="ARBA" id="ARBA00007068"/>
    </source>
</evidence>
<evidence type="ECO:0000313" key="2">
    <source>
        <dbReference type="EMBL" id="AOS62121.1"/>
    </source>
</evidence>
<proteinExistence type="inferred from homology"/>
<protein>
    <submittedName>
        <fullName evidence="2">L-aminopeptidase/D-esterase</fullName>
    </submittedName>
</protein>
<accession>A0AAC9HNP1</accession>
<dbReference type="CDD" id="cd02252">
    <property type="entry name" value="nylC_like"/>
    <property type="match status" value="1"/>
</dbReference>
<dbReference type="PANTHER" id="PTHR36512">
    <property type="entry name" value="D-AMINOPEPTIDASE"/>
    <property type="match status" value="1"/>
</dbReference>
<dbReference type="PANTHER" id="PTHR36512:SF3">
    <property type="entry name" value="BLR5678 PROTEIN"/>
    <property type="match status" value="1"/>
</dbReference>
<organism evidence="2 3">
    <name type="scientific">Actinoalloteichus hymeniacidonis</name>
    <dbReference type="NCBI Taxonomy" id="340345"/>
    <lineage>
        <taxon>Bacteria</taxon>
        <taxon>Bacillati</taxon>
        <taxon>Actinomycetota</taxon>
        <taxon>Actinomycetes</taxon>
        <taxon>Pseudonocardiales</taxon>
        <taxon>Pseudonocardiaceae</taxon>
        <taxon>Actinoalloteichus</taxon>
    </lineage>
</organism>
<dbReference type="GO" id="GO:0004177">
    <property type="term" value="F:aminopeptidase activity"/>
    <property type="evidence" value="ECO:0007669"/>
    <property type="project" value="TreeGrafter"/>
</dbReference>
<comment type="similarity">
    <text evidence="1">Belongs to the peptidase S58 family.</text>
</comment>
<dbReference type="SUPFAM" id="SSF56266">
    <property type="entry name" value="DmpA/ArgJ-like"/>
    <property type="match status" value="1"/>
</dbReference>
<dbReference type="InterPro" id="IPR005321">
    <property type="entry name" value="Peptidase_S58_DmpA"/>
</dbReference>
<dbReference type="EMBL" id="CP014859">
    <property type="protein sequence ID" value="AOS62121.1"/>
    <property type="molecule type" value="Genomic_DNA"/>
</dbReference>
<dbReference type="InterPro" id="IPR016117">
    <property type="entry name" value="ArgJ-like_dom_sf"/>
</dbReference>
<dbReference type="KEGG" id="ahm:TL08_06485"/>
<dbReference type="Pfam" id="PF03576">
    <property type="entry name" value="Peptidase_S58"/>
    <property type="match status" value="1"/>
</dbReference>
<gene>
    <name evidence="2" type="ORF">TL08_06485</name>
</gene>
<dbReference type="Gene3D" id="3.60.70.12">
    <property type="entry name" value="L-amino peptidase D-ALA esterase/amidase"/>
    <property type="match status" value="1"/>
</dbReference>
<dbReference type="RefSeq" id="WP_069847357.1">
    <property type="nucleotide sequence ID" value="NZ_CP014859.1"/>
</dbReference>
<keyword evidence="3" id="KW-1185">Reference proteome</keyword>
<sequence length="341" mass="34404">MAADRPTGAQDAITDVEGLLVGQYGRDTEGWATGCSVVLAVDGAVGGVDVRGGGPGTRETDLLAPGAMVPQVQGICLSGGSAFGLAAADGVMRWLAERGHGFPVSAEPGRVVPIVPSAVLFDLDIGDWDSRPDAEFGYRACELAAADRPLEGSVGSGTGARAGRLKGGVGTASTVLPDGTTLGALVAVNPVGEVIDPATGLPWAGPAELAALGLQSPSPQDVASAPEATERGIGPLNTVIGVVATDADLTKTEANRLAAVAHDGIARAVRPAHSMFDGDTIFGLATGRRSLAEPARRMVALDGLVQAGAEVFARAVVRGVLAATSLAGVRSYRDRYPSALR</sequence>
<name>A0AAC9HNP1_9PSEU</name>